<keyword evidence="2" id="KW-1185">Reference proteome</keyword>
<dbReference type="RefSeq" id="YP_009011458.1">
    <property type="nucleotide sequence ID" value="NC_023688.1"/>
</dbReference>
<protein>
    <submittedName>
        <fullName evidence="1">Uncharacterized protein 55.2</fullName>
    </submittedName>
</protein>
<dbReference type="KEGG" id="vg:18559953"/>
<organism evidence="1 2">
    <name type="scientific">Aeromonas phage PX29</name>
    <dbReference type="NCBI Taxonomy" id="926067"/>
    <lineage>
        <taxon>Viruses</taxon>
        <taxon>Duplodnaviria</taxon>
        <taxon>Heunggongvirae</taxon>
        <taxon>Uroviricota</taxon>
        <taxon>Caudoviricetes</taxon>
        <taxon>Pantevenvirales</taxon>
        <taxon>Straboviridae</taxon>
        <taxon>Angelvirus</taxon>
        <taxon>Angelvirus px29</taxon>
    </lineage>
</organism>
<sequence>MNVVFGNICNTRIIEAVEARKKTGMACDPKWLDEQVEWMYADVSKVVANTQWLKNELREHLVAFILREYDVIAFGVDNGIKR</sequence>
<evidence type="ECO:0000313" key="2">
    <source>
        <dbReference type="Proteomes" id="UP000008726"/>
    </source>
</evidence>
<gene>
    <name evidence="1" type="primary">55.2</name>
    <name evidence="1" type="ORF">PX29p029</name>
</gene>
<reference evidence="1 2" key="1">
    <citation type="journal article" date="2010" name="Virol. J.">
        <title>Genomes of the T4-related bacteriophages as windows on microbial genome evolution.</title>
        <authorList>
            <person name="Petrov V.M."/>
            <person name="Ratnayaka S."/>
            <person name="Nolan J.M."/>
            <person name="Miller E.S."/>
            <person name="Karam J.D."/>
        </authorList>
    </citation>
    <scope>NUCLEOTIDE SEQUENCE [LARGE SCALE GENOMIC DNA]</scope>
</reference>
<dbReference type="Pfam" id="PF24454">
    <property type="entry name" value="DUF7570"/>
    <property type="match status" value="1"/>
</dbReference>
<dbReference type="Proteomes" id="UP000008726">
    <property type="component" value="Segment"/>
</dbReference>
<dbReference type="EMBL" id="GU396103">
    <property type="protein sequence ID" value="ADQ52748.1"/>
    <property type="molecule type" value="Genomic_DNA"/>
</dbReference>
<dbReference type="GeneID" id="18559953"/>
<proteinExistence type="predicted"/>
<name>E5DPW2_9CAUD</name>
<evidence type="ECO:0000313" key="1">
    <source>
        <dbReference type="EMBL" id="ADQ52748.1"/>
    </source>
</evidence>
<dbReference type="OrthoDB" id="23748at10239"/>
<dbReference type="InterPro" id="IPR055992">
    <property type="entry name" value="DUF7570"/>
</dbReference>
<accession>E5DPW2</accession>